<gene>
    <name evidence="1" type="ORF">EV192_111259</name>
</gene>
<dbReference type="PANTHER" id="PTHR35145">
    <property type="entry name" value="CYTOPLASMIC PROTEIN-RELATED"/>
    <property type="match status" value="1"/>
</dbReference>
<dbReference type="EMBL" id="SLWS01000011">
    <property type="protein sequence ID" value="TCO53062.1"/>
    <property type="molecule type" value="Genomic_DNA"/>
</dbReference>
<dbReference type="InterPro" id="IPR007351">
    <property type="entry name" value="YjbR"/>
</dbReference>
<dbReference type="AlphaFoldDB" id="A0A4R2J6C2"/>
<name>A0A4R2J6C2_9PSEU</name>
<dbReference type="SUPFAM" id="SSF142906">
    <property type="entry name" value="YjbR-like"/>
    <property type="match status" value="1"/>
</dbReference>
<comment type="caution">
    <text evidence="1">The sequence shown here is derived from an EMBL/GenBank/DDBJ whole genome shotgun (WGS) entry which is preliminary data.</text>
</comment>
<dbReference type="Pfam" id="PF04237">
    <property type="entry name" value="YjbR"/>
    <property type="match status" value="1"/>
</dbReference>
<evidence type="ECO:0000313" key="2">
    <source>
        <dbReference type="Proteomes" id="UP000295680"/>
    </source>
</evidence>
<keyword evidence="2" id="KW-1185">Reference proteome</keyword>
<proteinExistence type="predicted"/>
<dbReference type="InterPro" id="IPR058532">
    <property type="entry name" value="YjbR/MT2646/Rv2570-like"/>
</dbReference>
<dbReference type="Gene3D" id="3.90.1150.30">
    <property type="match status" value="1"/>
</dbReference>
<keyword evidence="1" id="KW-0238">DNA-binding</keyword>
<evidence type="ECO:0000313" key="1">
    <source>
        <dbReference type="EMBL" id="TCO53062.1"/>
    </source>
</evidence>
<sequence>MTVDEVVEHCLAKPGAEETYPWGDAELVAKVGGKAFAFIGLTGGAVGVKCGVDSAEASVWRDRYPDDIEASAYIGRYGWNRVQLSGSVPDDDLMELLDGSYDAVLAKLPKSKRPL</sequence>
<reference evidence="1 2" key="1">
    <citation type="submission" date="2019-03" db="EMBL/GenBank/DDBJ databases">
        <title>Genomic Encyclopedia of Type Strains, Phase IV (KMG-IV): sequencing the most valuable type-strain genomes for metagenomic binning, comparative biology and taxonomic classification.</title>
        <authorList>
            <person name="Goeker M."/>
        </authorList>
    </citation>
    <scope>NUCLEOTIDE SEQUENCE [LARGE SCALE GENOMIC DNA]</scope>
    <source>
        <strain evidence="1 2">DSM 45934</strain>
    </source>
</reference>
<organism evidence="1 2">
    <name type="scientific">Actinocrispum wychmicini</name>
    <dbReference type="NCBI Taxonomy" id="1213861"/>
    <lineage>
        <taxon>Bacteria</taxon>
        <taxon>Bacillati</taxon>
        <taxon>Actinomycetota</taxon>
        <taxon>Actinomycetes</taxon>
        <taxon>Pseudonocardiales</taxon>
        <taxon>Pseudonocardiaceae</taxon>
        <taxon>Actinocrispum</taxon>
    </lineage>
</organism>
<dbReference type="InterPro" id="IPR038056">
    <property type="entry name" value="YjbR-like_sf"/>
</dbReference>
<accession>A0A4R2J6C2</accession>
<protein>
    <submittedName>
        <fullName evidence="1">Putative DNA-binding protein (MmcQ/YjbR family)</fullName>
    </submittedName>
</protein>
<dbReference type="OrthoDB" id="3194910at2"/>
<dbReference type="GO" id="GO:0003677">
    <property type="term" value="F:DNA binding"/>
    <property type="evidence" value="ECO:0007669"/>
    <property type="project" value="UniProtKB-KW"/>
</dbReference>
<dbReference type="Proteomes" id="UP000295680">
    <property type="component" value="Unassembled WGS sequence"/>
</dbReference>
<dbReference type="PANTHER" id="PTHR35145:SF1">
    <property type="entry name" value="CYTOPLASMIC PROTEIN"/>
    <property type="match status" value="1"/>
</dbReference>